<dbReference type="InterPro" id="IPR016181">
    <property type="entry name" value="Acyl_CoA_acyltransferase"/>
</dbReference>
<protein>
    <submittedName>
        <fullName evidence="2">GCN5 family acetyltransferase</fullName>
    </submittedName>
</protein>
<dbReference type="SUPFAM" id="SSF55729">
    <property type="entry name" value="Acyl-CoA N-acyltransferases (Nat)"/>
    <property type="match status" value="1"/>
</dbReference>
<dbReference type="STRING" id="494026.PGLA_20020"/>
<dbReference type="GO" id="GO:0016747">
    <property type="term" value="F:acyltransferase activity, transferring groups other than amino-acyl groups"/>
    <property type="evidence" value="ECO:0007669"/>
    <property type="project" value="InterPro"/>
</dbReference>
<dbReference type="AlphaFoldDB" id="A0A168HP29"/>
<dbReference type="RefSeq" id="WP_068536235.1">
    <property type="nucleotide sequence ID" value="NZ_LVJH01000048.1"/>
</dbReference>
<sequence>MQVEIERLIIRDFQMEDWVDVHKYASNREVTEHTIWGPNSEVETKTYIEQEITKQQAIDRTDLEFGVILKKTNELIGGCGIHIKDHNAELGYCFNPDFWGNGYATEAAEAMLMLGFETFKVHRIYATCRPGNIPSANVLRRIGMQQEGHLREHMWHKGQFHDSYLFSILEEEYYQGRKKVQKV</sequence>
<dbReference type="PROSITE" id="PS51186">
    <property type="entry name" value="GNAT"/>
    <property type="match status" value="1"/>
</dbReference>
<comment type="caution">
    <text evidence="2">The sequence shown here is derived from an EMBL/GenBank/DDBJ whole genome shotgun (WGS) entry which is preliminary data.</text>
</comment>
<feature type="domain" description="N-acetyltransferase" evidence="1">
    <location>
        <begin position="25"/>
        <end position="171"/>
    </location>
</feature>
<keyword evidence="2" id="KW-0808">Transferase</keyword>
<reference evidence="2 3" key="1">
    <citation type="submission" date="2016-03" db="EMBL/GenBank/DDBJ databases">
        <title>Draft genome sequence of Paenibacillus glacialis DSM 22343.</title>
        <authorList>
            <person name="Shin S.-K."/>
            <person name="Yi H."/>
        </authorList>
    </citation>
    <scope>NUCLEOTIDE SEQUENCE [LARGE SCALE GENOMIC DNA]</scope>
    <source>
        <strain evidence="2 3">DSM 22343</strain>
    </source>
</reference>
<evidence type="ECO:0000313" key="3">
    <source>
        <dbReference type="Proteomes" id="UP000076967"/>
    </source>
</evidence>
<dbReference type="InterPro" id="IPR051531">
    <property type="entry name" value="N-acetyltransferase"/>
</dbReference>
<organism evidence="2 3">
    <name type="scientific">Paenibacillus glacialis</name>
    <dbReference type="NCBI Taxonomy" id="494026"/>
    <lineage>
        <taxon>Bacteria</taxon>
        <taxon>Bacillati</taxon>
        <taxon>Bacillota</taxon>
        <taxon>Bacilli</taxon>
        <taxon>Bacillales</taxon>
        <taxon>Paenibacillaceae</taxon>
        <taxon>Paenibacillus</taxon>
    </lineage>
</organism>
<accession>A0A168HP29</accession>
<name>A0A168HP29_9BACL</name>
<dbReference type="EMBL" id="LVJH01000048">
    <property type="protein sequence ID" value="OAB38384.1"/>
    <property type="molecule type" value="Genomic_DNA"/>
</dbReference>
<gene>
    <name evidence="2" type="ORF">PGLA_20020</name>
</gene>
<dbReference type="Pfam" id="PF13302">
    <property type="entry name" value="Acetyltransf_3"/>
    <property type="match status" value="1"/>
</dbReference>
<dbReference type="Proteomes" id="UP000076967">
    <property type="component" value="Unassembled WGS sequence"/>
</dbReference>
<evidence type="ECO:0000259" key="1">
    <source>
        <dbReference type="PROSITE" id="PS51186"/>
    </source>
</evidence>
<dbReference type="InterPro" id="IPR000182">
    <property type="entry name" value="GNAT_dom"/>
</dbReference>
<dbReference type="OrthoDB" id="9785602at2"/>
<proteinExistence type="predicted"/>
<dbReference type="PANTHER" id="PTHR43792">
    <property type="entry name" value="GNAT FAMILY, PUTATIVE (AFU_ORTHOLOGUE AFUA_3G00765)-RELATED-RELATED"/>
    <property type="match status" value="1"/>
</dbReference>
<dbReference type="Gene3D" id="3.40.630.30">
    <property type="match status" value="1"/>
</dbReference>
<evidence type="ECO:0000313" key="2">
    <source>
        <dbReference type="EMBL" id="OAB38384.1"/>
    </source>
</evidence>
<dbReference type="PANTHER" id="PTHR43792:SF1">
    <property type="entry name" value="N-ACETYLTRANSFERASE DOMAIN-CONTAINING PROTEIN"/>
    <property type="match status" value="1"/>
</dbReference>
<keyword evidence="3" id="KW-1185">Reference proteome</keyword>